<dbReference type="SMART" id="SM00471">
    <property type="entry name" value="HDc"/>
    <property type="match status" value="1"/>
</dbReference>
<dbReference type="Proteomes" id="UP001370299">
    <property type="component" value="Unassembled WGS sequence"/>
</dbReference>
<feature type="domain" description="HD" evidence="3">
    <location>
        <begin position="62"/>
        <end position="226"/>
    </location>
</feature>
<sequence length="437" mass="47313">MSATASYGPADAERWLPEEHGNRRSDFARDRARLLHSSALRRLAAKTQVLSPTTGLDFARNRLTHSLEVAQVGRELADSLGLDPDVVDTACLAHDIGHPPFGHNGETAVNAWAAGIGGFEGNAQTLRLLTRLEPKVYGLRPGADAGTAGGGDRPFGLNLTRASLDASCKYPWPAAQGVSESSSGRTKFGFYDDDHDAFEWLRAGAPRRQRCIEAQVMDLSDDIAYSVHDFEDAVVAGFIDVAALGDRVGENDIVTAMHAWVGDDLSREELLEAFDRLRALPLWMTSYDGSRRDAARLKNLTSQLIGRFARTATAATRESYASGSLVRFAASVVTPPEIIGEIAVLKGIVAAFVMTQGDRQPVYEDQRRILTELLDALAASGPSDLEPGFAADWRAATDDDGRLRAVVDQVASLTDQGAIAWHRRLVVGERESVHIPV</sequence>
<dbReference type="RefSeq" id="WP_340195735.1">
    <property type="nucleotide sequence ID" value="NZ_JBBKAP010000008.1"/>
</dbReference>
<dbReference type="Gene3D" id="1.10.3210.10">
    <property type="entry name" value="Hypothetical protein af1432"/>
    <property type="match status" value="1"/>
</dbReference>
<dbReference type="InterPro" id="IPR026875">
    <property type="entry name" value="PHydrolase_assoc_dom"/>
</dbReference>
<keyword evidence="1 2" id="KW-0378">Hydrolase</keyword>
<accession>A0ABU8YE25</accession>
<dbReference type="PANTHER" id="PTHR11373">
    <property type="entry name" value="DEOXYNUCLEOSIDE TRIPHOSPHATE TRIPHOSPHOHYDROLASE"/>
    <property type="match status" value="1"/>
</dbReference>
<dbReference type="NCBIfam" id="TIGR01353">
    <property type="entry name" value="dGTP_triPase"/>
    <property type="match status" value="1"/>
</dbReference>
<dbReference type="SUPFAM" id="SSF109604">
    <property type="entry name" value="HD-domain/PDEase-like"/>
    <property type="match status" value="1"/>
</dbReference>
<dbReference type="PANTHER" id="PTHR11373:SF32">
    <property type="entry name" value="DEOXYGUANOSINETRIPHOSPHATE TRIPHOSPHOHYDROLASE"/>
    <property type="match status" value="1"/>
</dbReference>
<dbReference type="InterPro" id="IPR050135">
    <property type="entry name" value="dGTPase-like"/>
</dbReference>
<dbReference type="CDD" id="cd00077">
    <property type="entry name" value="HDc"/>
    <property type="match status" value="1"/>
</dbReference>
<dbReference type="InterPro" id="IPR006261">
    <property type="entry name" value="dGTPase"/>
</dbReference>
<keyword evidence="5" id="KW-1185">Reference proteome</keyword>
<proteinExistence type="inferred from homology"/>
<dbReference type="HAMAP" id="MF_01212">
    <property type="entry name" value="dGTPase_type2"/>
    <property type="match status" value="1"/>
</dbReference>
<dbReference type="PROSITE" id="PS51831">
    <property type="entry name" value="HD"/>
    <property type="match status" value="1"/>
</dbReference>
<reference evidence="4 5" key="1">
    <citation type="submission" date="2024-03" db="EMBL/GenBank/DDBJ databases">
        <title>Whole genomes of four grape xylem sap localized bacterial endophytes.</title>
        <authorList>
            <person name="Kumar G."/>
            <person name="Savka M.A."/>
        </authorList>
    </citation>
    <scope>NUCLEOTIDE SEQUENCE [LARGE SCALE GENOMIC DNA]</scope>
    <source>
        <strain evidence="4 5">RIT_GXS8</strain>
    </source>
</reference>
<evidence type="ECO:0000313" key="5">
    <source>
        <dbReference type="Proteomes" id="UP001370299"/>
    </source>
</evidence>
<comment type="similarity">
    <text evidence="2">Belongs to the dGTPase family. Type 2 subfamily.</text>
</comment>
<evidence type="ECO:0000313" key="4">
    <source>
        <dbReference type="EMBL" id="MEK0172819.1"/>
    </source>
</evidence>
<dbReference type="NCBIfam" id="TIGR00277">
    <property type="entry name" value="HDIG"/>
    <property type="match status" value="1"/>
</dbReference>
<evidence type="ECO:0000256" key="2">
    <source>
        <dbReference type="HAMAP-Rule" id="MF_01212"/>
    </source>
</evidence>
<evidence type="ECO:0000259" key="3">
    <source>
        <dbReference type="PROSITE" id="PS51831"/>
    </source>
</evidence>
<comment type="caution">
    <text evidence="4">The sequence shown here is derived from an EMBL/GenBank/DDBJ whole genome shotgun (WGS) entry which is preliminary data.</text>
</comment>
<dbReference type="NCBIfam" id="NF002829">
    <property type="entry name" value="PRK03007.1"/>
    <property type="match status" value="1"/>
</dbReference>
<dbReference type="Pfam" id="PF01966">
    <property type="entry name" value="HD"/>
    <property type="match status" value="1"/>
</dbReference>
<dbReference type="InterPro" id="IPR006675">
    <property type="entry name" value="HDIG_dom"/>
</dbReference>
<organism evidence="4 5">
    <name type="scientific">Curtobacterium citreum</name>
    <dbReference type="NCBI Taxonomy" id="2036"/>
    <lineage>
        <taxon>Bacteria</taxon>
        <taxon>Bacillati</taxon>
        <taxon>Actinomycetota</taxon>
        <taxon>Actinomycetes</taxon>
        <taxon>Micrococcales</taxon>
        <taxon>Microbacteriaceae</taxon>
        <taxon>Curtobacterium</taxon>
    </lineage>
</organism>
<dbReference type="InterPro" id="IPR023023">
    <property type="entry name" value="dNTPase_2"/>
</dbReference>
<name>A0ABU8YE25_9MICO</name>
<dbReference type="InterPro" id="IPR003607">
    <property type="entry name" value="HD/PDEase_dom"/>
</dbReference>
<dbReference type="InterPro" id="IPR006674">
    <property type="entry name" value="HD_domain"/>
</dbReference>
<gene>
    <name evidence="4" type="ORF">WMN62_15205</name>
</gene>
<protein>
    <recommendedName>
        <fullName evidence="2">Deoxyguanosinetriphosphate triphosphohydrolase-like protein</fullName>
    </recommendedName>
</protein>
<dbReference type="EMBL" id="JBBLYY010000075">
    <property type="protein sequence ID" value="MEK0172819.1"/>
    <property type="molecule type" value="Genomic_DNA"/>
</dbReference>
<evidence type="ECO:0000256" key="1">
    <source>
        <dbReference type="ARBA" id="ARBA00022801"/>
    </source>
</evidence>
<dbReference type="Pfam" id="PF13286">
    <property type="entry name" value="HD_assoc"/>
    <property type="match status" value="1"/>
</dbReference>